<dbReference type="Pfam" id="PF00168">
    <property type="entry name" value="C2"/>
    <property type="match status" value="1"/>
</dbReference>
<dbReference type="Gene3D" id="2.60.40.150">
    <property type="entry name" value="C2 domain"/>
    <property type="match status" value="1"/>
</dbReference>
<organism evidence="2 3">
    <name type="scientific">Polarella glacialis</name>
    <name type="common">Dinoflagellate</name>
    <dbReference type="NCBI Taxonomy" id="89957"/>
    <lineage>
        <taxon>Eukaryota</taxon>
        <taxon>Sar</taxon>
        <taxon>Alveolata</taxon>
        <taxon>Dinophyceae</taxon>
        <taxon>Suessiales</taxon>
        <taxon>Suessiaceae</taxon>
        <taxon>Polarella</taxon>
    </lineage>
</organism>
<proteinExistence type="predicted"/>
<sequence length="206" mass="22932">MIYCFQEFTCLGSEPQESYAVVVEEEASPRSTEAAAEYAAKPAELLESYPVLLPKVASVEDETIKATFDEKADVSPKGELVHISILGARYLVNGDWSPGRPPSDCYCTCEMDGRVVTTTPSTPNVYDPLWRHRFTVDVSDGAILVFKVWDVTGDRSDPLCSSVEMIGSTKLLDWQFMREGAGFNGELCIRDQKEQFLCRQGEGLWP</sequence>
<dbReference type="AlphaFoldDB" id="A0A813IQN2"/>
<dbReference type="InterPro" id="IPR035892">
    <property type="entry name" value="C2_domain_sf"/>
</dbReference>
<feature type="domain" description="C2" evidence="1">
    <location>
        <begin position="60"/>
        <end position="187"/>
    </location>
</feature>
<evidence type="ECO:0000259" key="1">
    <source>
        <dbReference type="PROSITE" id="PS50004"/>
    </source>
</evidence>
<dbReference type="Proteomes" id="UP000626109">
    <property type="component" value="Unassembled WGS sequence"/>
</dbReference>
<dbReference type="EMBL" id="CAJNNW010012192">
    <property type="protein sequence ID" value="CAE8654067.1"/>
    <property type="molecule type" value="Genomic_DNA"/>
</dbReference>
<evidence type="ECO:0000313" key="2">
    <source>
        <dbReference type="EMBL" id="CAE8654067.1"/>
    </source>
</evidence>
<dbReference type="CDD" id="cd00030">
    <property type="entry name" value="C2"/>
    <property type="match status" value="1"/>
</dbReference>
<name>A0A813IQN2_POLGL</name>
<gene>
    <name evidence="2" type="ORF">PGLA2088_LOCUS10785</name>
</gene>
<feature type="non-terminal residue" evidence="2">
    <location>
        <position position="1"/>
    </location>
</feature>
<dbReference type="SMART" id="SM00239">
    <property type="entry name" value="C2"/>
    <property type="match status" value="1"/>
</dbReference>
<protein>
    <recommendedName>
        <fullName evidence="1">C2 domain-containing protein</fullName>
    </recommendedName>
</protein>
<dbReference type="InterPro" id="IPR000008">
    <property type="entry name" value="C2_dom"/>
</dbReference>
<evidence type="ECO:0000313" key="3">
    <source>
        <dbReference type="Proteomes" id="UP000626109"/>
    </source>
</evidence>
<reference evidence="2" key="1">
    <citation type="submission" date="2021-02" db="EMBL/GenBank/DDBJ databases">
        <authorList>
            <person name="Dougan E. K."/>
            <person name="Rhodes N."/>
            <person name="Thang M."/>
            <person name="Chan C."/>
        </authorList>
    </citation>
    <scope>NUCLEOTIDE SEQUENCE</scope>
</reference>
<dbReference type="SUPFAM" id="SSF49562">
    <property type="entry name" value="C2 domain (Calcium/lipid-binding domain, CaLB)"/>
    <property type="match status" value="1"/>
</dbReference>
<comment type="caution">
    <text evidence="2">The sequence shown here is derived from an EMBL/GenBank/DDBJ whole genome shotgun (WGS) entry which is preliminary data.</text>
</comment>
<accession>A0A813IQN2</accession>
<dbReference type="PROSITE" id="PS50004">
    <property type="entry name" value="C2"/>
    <property type="match status" value="1"/>
</dbReference>